<dbReference type="RefSeq" id="WP_209210119.1">
    <property type="nucleotide sequence ID" value="NZ_JAFFZM010000004.1"/>
</dbReference>
<dbReference type="PRINTS" id="PR00081">
    <property type="entry name" value="GDHRDH"/>
</dbReference>
<dbReference type="Pfam" id="PF13561">
    <property type="entry name" value="adh_short_C2"/>
    <property type="match status" value="1"/>
</dbReference>
<evidence type="ECO:0000256" key="2">
    <source>
        <dbReference type="ARBA" id="ARBA00023002"/>
    </source>
</evidence>
<dbReference type="EMBL" id="JAFFZM010000004">
    <property type="protein sequence ID" value="MBO8198385.1"/>
    <property type="molecule type" value="Genomic_DNA"/>
</dbReference>
<evidence type="ECO:0000313" key="4">
    <source>
        <dbReference type="Proteomes" id="UP000721954"/>
    </source>
</evidence>
<organism evidence="3 4">
    <name type="scientific">Streptomyces smyrnaeus</name>
    <dbReference type="NCBI Taxonomy" id="1387713"/>
    <lineage>
        <taxon>Bacteria</taxon>
        <taxon>Bacillati</taxon>
        <taxon>Actinomycetota</taxon>
        <taxon>Actinomycetes</taxon>
        <taxon>Kitasatosporales</taxon>
        <taxon>Streptomycetaceae</taxon>
        <taxon>Streptomyces</taxon>
    </lineage>
</organism>
<comment type="similarity">
    <text evidence="1">Belongs to the short-chain dehydrogenases/reductases (SDR) family.</text>
</comment>
<dbReference type="Proteomes" id="UP000721954">
    <property type="component" value="Unassembled WGS sequence"/>
</dbReference>
<comment type="caution">
    <text evidence="3">The sequence shown here is derived from an EMBL/GenBank/DDBJ whole genome shotgun (WGS) entry which is preliminary data.</text>
</comment>
<keyword evidence="4" id="KW-1185">Reference proteome</keyword>
<dbReference type="SUPFAM" id="SSF51735">
    <property type="entry name" value="NAD(P)-binding Rossmann-fold domains"/>
    <property type="match status" value="1"/>
</dbReference>
<accession>A0ABS3XSU5</accession>
<dbReference type="PANTHER" id="PTHR43639">
    <property type="entry name" value="OXIDOREDUCTASE, SHORT-CHAIN DEHYDROGENASE/REDUCTASE FAMILY (AFU_ORTHOLOGUE AFUA_5G02870)"/>
    <property type="match status" value="1"/>
</dbReference>
<gene>
    <name evidence="3" type="ORF">JW613_08700</name>
</gene>
<evidence type="ECO:0000313" key="3">
    <source>
        <dbReference type="EMBL" id="MBO8198385.1"/>
    </source>
</evidence>
<name>A0ABS3XSU5_9ACTN</name>
<dbReference type="PANTHER" id="PTHR43639:SF1">
    <property type="entry name" value="SHORT-CHAIN DEHYDROGENASE_REDUCTASE FAMILY PROTEIN"/>
    <property type="match status" value="1"/>
</dbReference>
<keyword evidence="2" id="KW-0560">Oxidoreductase</keyword>
<dbReference type="GeneID" id="96258684"/>
<dbReference type="InterPro" id="IPR036291">
    <property type="entry name" value="NAD(P)-bd_dom_sf"/>
</dbReference>
<sequence length="251" mass="25843">MTPTTATGTALVTGASRGLGAVIARRLAADGHPVAVGHRSGTEAARRVVADIRASGGTAHAFAADVTDEAAVTDLVADVTARLGPVTTLVVNATGPQPELDPAQVTWDDHLAQLTFFVKSPTLLMQAVLPTMRERGGGRIVQIGSDVLERVLPAMSAYTAAKAAQHSLTECWARALGPYGITVNTVAPGWIPVERHAGASRESLAAYTSDVPLGRMGRPEDVAAAVAFLASPEAAFVTGERVKVNGGHTLG</sequence>
<protein>
    <submittedName>
        <fullName evidence="3">SDR family oxidoreductase</fullName>
    </submittedName>
</protein>
<dbReference type="Gene3D" id="3.40.50.720">
    <property type="entry name" value="NAD(P)-binding Rossmann-like Domain"/>
    <property type="match status" value="1"/>
</dbReference>
<dbReference type="InterPro" id="IPR002347">
    <property type="entry name" value="SDR_fam"/>
</dbReference>
<evidence type="ECO:0000256" key="1">
    <source>
        <dbReference type="ARBA" id="ARBA00006484"/>
    </source>
</evidence>
<reference evidence="3 4" key="1">
    <citation type="submission" date="2021-02" db="EMBL/GenBank/DDBJ databases">
        <title>Streptomyces spirodelae sp. nov., isolated from duckweed.</title>
        <authorList>
            <person name="Saimee Y."/>
            <person name="Duangmal K."/>
        </authorList>
    </citation>
    <scope>NUCLEOTIDE SEQUENCE [LARGE SCALE GENOMIC DNA]</scope>
    <source>
        <strain evidence="3 4">DSM 42105</strain>
    </source>
</reference>
<proteinExistence type="inferred from homology"/>